<gene>
    <name evidence="3" type="primary">atf</name>
    <name evidence="3" type="ORF">RHRU231_240001</name>
</gene>
<evidence type="ECO:0000256" key="1">
    <source>
        <dbReference type="SAM" id="Phobius"/>
    </source>
</evidence>
<evidence type="ECO:0000313" key="3">
    <source>
        <dbReference type="EMBL" id="CDZ87401.1"/>
    </source>
</evidence>
<dbReference type="GO" id="GO:0016747">
    <property type="term" value="F:acyltransferase activity, transferring groups other than amino-acyl groups"/>
    <property type="evidence" value="ECO:0007669"/>
    <property type="project" value="InterPro"/>
</dbReference>
<organism evidence="3 4">
    <name type="scientific">Rhodococcus ruber</name>
    <dbReference type="NCBI Taxonomy" id="1830"/>
    <lineage>
        <taxon>Bacteria</taxon>
        <taxon>Bacillati</taxon>
        <taxon>Actinomycetota</taxon>
        <taxon>Actinomycetes</taxon>
        <taxon>Mycobacteriales</taxon>
        <taxon>Nocardiaceae</taxon>
        <taxon>Rhodococcus</taxon>
    </lineage>
</organism>
<keyword evidence="1" id="KW-0472">Membrane</keyword>
<proteinExistence type="predicted"/>
<dbReference type="Proteomes" id="UP000042997">
    <property type="component" value="Unassembled WGS sequence"/>
</dbReference>
<evidence type="ECO:0000259" key="2">
    <source>
        <dbReference type="Pfam" id="PF01757"/>
    </source>
</evidence>
<dbReference type="AlphaFoldDB" id="A0A098BI55"/>
<feature type="transmembrane region" description="Helical" evidence="1">
    <location>
        <begin position="218"/>
        <end position="239"/>
    </location>
</feature>
<feature type="domain" description="Acyltransferase 3" evidence="2">
    <location>
        <begin position="50"/>
        <end position="358"/>
    </location>
</feature>
<feature type="transmembrane region" description="Helical" evidence="1">
    <location>
        <begin position="291"/>
        <end position="307"/>
    </location>
</feature>
<feature type="transmembrane region" description="Helical" evidence="1">
    <location>
        <begin position="344"/>
        <end position="365"/>
    </location>
</feature>
<feature type="transmembrane region" description="Helical" evidence="1">
    <location>
        <begin position="84"/>
        <end position="105"/>
    </location>
</feature>
<protein>
    <submittedName>
        <fullName evidence="3">Atf1</fullName>
    </submittedName>
</protein>
<sequence>MSQENLQYPDLHSSPVTCRPTCGGARWLSSNNYSRGGILTLQQRFDPRLNALNAIRLAMALGVIVWHSFPLTGRDIAFHPLRQFIAEVWVDGFFAISGFLITASWMRRPQVRGYLVARALRILPAFWICLLIVGFIVAPIGVAMQGGDGRGLLLSTAPIEYVLSNSAVWIFERGVDGTPTGVPYPGTWNGSLWTLGWEVLCYLGVLALGITGLLKRRWTLPIAFAASWALLAATTLADIGGHPGAAARFSIMFLAGALIYQFQGLIRCTWLLTAAAFGVTAATMFLPDYRLLGAVFWAYVVIATGALTQRERLVLKNDISYGVYIYAFPFQQLLYIKFGAIPTLAFAVLAAVPTLLAASASWFAIEKPVMRLRARLDPAPAKVPAAAL</sequence>
<name>A0A098BI55_9NOCA</name>
<dbReference type="InterPro" id="IPR002656">
    <property type="entry name" value="Acyl_transf_3_dom"/>
</dbReference>
<feature type="transmembrane region" description="Helical" evidence="1">
    <location>
        <begin position="191"/>
        <end position="211"/>
    </location>
</feature>
<reference evidence="3 4" key="1">
    <citation type="journal article" date="2014" name="Genome Announc.">
        <title>Draft Genome Sequence of Propane- and Butane-Oxidizing Actinobacterium Rhodococcus ruber IEGM 231.</title>
        <authorList>
            <person name="Ivshina I.B."/>
            <person name="Kuyukina M.S."/>
            <person name="Krivoruchko A.V."/>
            <person name="Barbe V."/>
            <person name="Fischer C."/>
        </authorList>
    </citation>
    <scope>NUCLEOTIDE SEQUENCE [LARGE SCALE GENOMIC DNA]</scope>
</reference>
<keyword evidence="1" id="KW-0812">Transmembrane</keyword>
<accession>A0A098BI55</accession>
<feature type="transmembrane region" description="Helical" evidence="1">
    <location>
        <begin position="125"/>
        <end position="144"/>
    </location>
</feature>
<feature type="transmembrane region" description="Helical" evidence="1">
    <location>
        <begin position="54"/>
        <end position="72"/>
    </location>
</feature>
<evidence type="ECO:0000313" key="4">
    <source>
        <dbReference type="Proteomes" id="UP000042997"/>
    </source>
</evidence>
<dbReference type="EMBL" id="CCSD01000033">
    <property type="protein sequence ID" value="CDZ87401.1"/>
    <property type="molecule type" value="Genomic_DNA"/>
</dbReference>
<keyword evidence="1" id="KW-1133">Transmembrane helix</keyword>
<dbReference type="Pfam" id="PF01757">
    <property type="entry name" value="Acyl_transf_3"/>
    <property type="match status" value="1"/>
</dbReference>